<dbReference type="WBParaSite" id="L893_g15232.t1">
    <property type="protein sequence ID" value="L893_g15232.t1"/>
    <property type="gene ID" value="L893_g15232"/>
</dbReference>
<organism evidence="2 3">
    <name type="scientific">Steinernema glaseri</name>
    <dbReference type="NCBI Taxonomy" id="37863"/>
    <lineage>
        <taxon>Eukaryota</taxon>
        <taxon>Metazoa</taxon>
        <taxon>Ecdysozoa</taxon>
        <taxon>Nematoda</taxon>
        <taxon>Chromadorea</taxon>
        <taxon>Rhabditida</taxon>
        <taxon>Tylenchina</taxon>
        <taxon>Panagrolaimomorpha</taxon>
        <taxon>Strongyloidoidea</taxon>
        <taxon>Steinernematidae</taxon>
        <taxon>Steinernema</taxon>
    </lineage>
</organism>
<keyword evidence="2" id="KW-1185">Reference proteome</keyword>
<accession>A0A1I7YDJ0</accession>
<reference evidence="3" key="1">
    <citation type="submission" date="2016-11" db="UniProtKB">
        <authorList>
            <consortium name="WormBaseParasite"/>
        </authorList>
    </citation>
    <scope>IDENTIFICATION</scope>
</reference>
<feature type="region of interest" description="Disordered" evidence="1">
    <location>
        <begin position="192"/>
        <end position="217"/>
    </location>
</feature>
<proteinExistence type="predicted"/>
<evidence type="ECO:0000256" key="1">
    <source>
        <dbReference type="SAM" id="MobiDB-lite"/>
    </source>
</evidence>
<protein>
    <submittedName>
        <fullName evidence="3">SH2 domain-containing protein</fullName>
    </submittedName>
</protein>
<evidence type="ECO:0000313" key="3">
    <source>
        <dbReference type="WBParaSite" id="L893_g15232.t1"/>
    </source>
</evidence>
<dbReference type="AlphaFoldDB" id="A0A1I7YDJ0"/>
<name>A0A1I7YDJ0_9BILA</name>
<sequence length="360" mass="42505">MRINVLKLLPGATNDRSLQLLQIWDRFFDVINKDRFSVVSRHYCSELRHNVWTRVWKAFWFFFDWCLWRFNTGLFSTRRTVVFRNNSDGYVWVHIGAPRFSPDSPIESAALSGMTRVAPLADIPFHLCYDDEDLPKMVIEIYKGKRLATLNFIETKKITDSVAVAVYNSEYLTFHEEPDKVKERMPRREVVAEELDDSSDDHLSTVDSEDDNSTSEVESLDQWNQEYYWHPLAQSHVANATDSSIWVSCLSDLEDVQKLNSYLEEFSNGDRNIVNQVGFTKIRSRKYLVFEPAIRNDRECRVYITVLLEEDDRNLRIISSNFTVWPNYSVIVSREKQILRTEMSYIWTDDSGYRHDEWNR</sequence>
<evidence type="ECO:0000313" key="2">
    <source>
        <dbReference type="Proteomes" id="UP000095287"/>
    </source>
</evidence>
<dbReference type="Proteomes" id="UP000095287">
    <property type="component" value="Unplaced"/>
</dbReference>